<dbReference type="EC" id="6.6.1.1" evidence="1"/>
<dbReference type="Gene3D" id="3.40.50.300">
    <property type="entry name" value="P-loop containing nucleotide triphosphate hydrolases"/>
    <property type="match status" value="1"/>
</dbReference>
<dbReference type="SUPFAM" id="SSF52540">
    <property type="entry name" value="P-loop containing nucleoside triphosphate hydrolases"/>
    <property type="match status" value="1"/>
</dbReference>
<protein>
    <submittedName>
        <fullName evidence="1">Magnesium chelatase, subunit ChlI</fullName>
        <ecNumber evidence="1">6.6.1.1</ecNumber>
    </submittedName>
</protein>
<evidence type="ECO:0000313" key="1">
    <source>
        <dbReference type="EMBL" id="VAX23849.1"/>
    </source>
</evidence>
<dbReference type="InterPro" id="IPR027417">
    <property type="entry name" value="P-loop_NTPase"/>
</dbReference>
<dbReference type="GO" id="GO:0016851">
    <property type="term" value="F:magnesium chelatase activity"/>
    <property type="evidence" value="ECO:0007669"/>
    <property type="project" value="UniProtKB-EC"/>
</dbReference>
<dbReference type="PANTHER" id="PTHR30267">
    <property type="entry name" value="PROTEIN KINASE PRKA"/>
    <property type="match status" value="1"/>
</dbReference>
<dbReference type="PANTHER" id="PTHR30267:SF2">
    <property type="entry name" value="PROTEIN PRKA"/>
    <property type="match status" value="1"/>
</dbReference>
<dbReference type="GO" id="GO:0004672">
    <property type="term" value="F:protein kinase activity"/>
    <property type="evidence" value="ECO:0007669"/>
    <property type="project" value="TreeGrafter"/>
</dbReference>
<organism evidence="1">
    <name type="scientific">hydrothermal vent metagenome</name>
    <dbReference type="NCBI Taxonomy" id="652676"/>
    <lineage>
        <taxon>unclassified sequences</taxon>
        <taxon>metagenomes</taxon>
        <taxon>ecological metagenomes</taxon>
    </lineage>
</organism>
<gene>
    <name evidence="1" type="ORF">MNBD_NITROSPINAE02-1747</name>
</gene>
<proteinExistence type="predicted"/>
<sequence length="468" mass="52024">MTIKPRTIGELREAGYTPLAVKEELERNLIKAMQSGEELFPGIQGFGETVIPQIINAILSHHDIVLLGEKGQAKTRIMRALIRFLDDEIPVIAGCEINDSPFEPICQSCKSKIAEHGEIVEIEWLQRDKRYGERLSPGTKIADLIGDLDPAKVAGGAPLASENALSFGLIPRMNRGIFAINELPDLEYLIQVSLFNILEERDVQIRGYPIRFPLDVALIFSANPDEYSRSGKIISQLKDRIGAEIKTHYPLSRDVGIKIIEQEAKVDVGEAHSLKVPLFMKEIVEQITIEARSSPYVNQKSGVSARLSITNYETLVANSRRRSITLGEKIVCPRISDINYLYTSSSGKIELDPFREESLSEHQVIGRVIESAIEKVFLERFEGAALDEMSVGVSGGKNIEVGDMVPSVDYKKIISDFTQLWEPVHELGGDEGDEVRASALEFVLEGLYLSGRLSRKKIGEMASYRGKA</sequence>
<dbReference type="AlphaFoldDB" id="A0A3B1C0X8"/>
<dbReference type="EMBL" id="UOGE01000090">
    <property type="protein sequence ID" value="VAX23849.1"/>
    <property type="molecule type" value="Genomic_DNA"/>
</dbReference>
<accession>A0A3B1C0X8</accession>
<name>A0A3B1C0X8_9ZZZZ</name>
<reference evidence="1" key="1">
    <citation type="submission" date="2018-06" db="EMBL/GenBank/DDBJ databases">
        <authorList>
            <person name="Zhirakovskaya E."/>
        </authorList>
    </citation>
    <scope>NUCLEOTIDE SEQUENCE</scope>
</reference>
<keyword evidence="1" id="KW-0436">Ligase</keyword>